<accession>A0A075FV52</accession>
<evidence type="ECO:0000313" key="1">
    <source>
        <dbReference type="EMBL" id="AIE93527.1"/>
    </source>
</evidence>
<sequence length="222" mass="25466">MKDSNQLSKAPLNLLVNPKTARKGKPWEIDIADLLDIFLKQIIAKNNPDLRLCGTAALSSAVLYRFKVETLFYFEKLKVKRPRISRSGPPSIIVLPFRYELYSTSIDDLIINLEKILEDVSRQDIERKDKSSQLIPDSEPDFDKYVVKFEELAKDFKTELITKLSDNDKMLFSELIKDKSAIEKARSFLLLLFVAVDDVVSLEQLESPDSLDSDIIITRVLR</sequence>
<proteinExistence type="predicted"/>
<name>A0A075FV52_9ARCH</name>
<dbReference type="AlphaFoldDB" id="A0A075FV52"/>
<dbReference type="Gene3D" id="1.10.10.580">
    <property type="entry name" value="Structural maintenance of chromosome 1. Chain E"/>
    <property type="match status" value="1"/>
</dbReference>
<dbReference type="PANTHER" id="PTHR33969:SF2">
    <property type="entry name" value="SEGREGATION AND CONDENSATION PROTEIN A"/>
    <property type="match status" value="1"/>
</dbReference>
<organism evidence="1">
    <name type="scientific">uncultured marine thaumarchaeote AD1000_38_A02</name>
    <dbReference type="NCBI Taxonomy" id="1455911"/>
    <lineage>
        <taxon>Archaea</taxon>
        <taxon>Nitrososphaerota</taxon>
        <taxon>environmental samples</taxon>
    </lineage>
</organism>
<dbReference type="EMBL" id="KF900396">
    <property type="protein sequence ID" value="AIE93527.1"/>
    <property type="molecule type" value="Genomic_DNA"/>
</dbReference>
<dbReference type="PANTHER" id="PTHR33969">
    <property type="entry name" value="SEGREGATION AND CONDENSATION PROTEIN A"/>
    <property type="match status" value="1"/>
</dbReference>
<dbReference type="InterPro" id="IPR003768">
    <property type="entry name" value="ScpA"/>
</dbReference>
<protein>
    <submittedName>
        <fullName evidence="1">Chromosome segregation and condensation protein (ScpA)</fullName>
    </submittedName>
</protein>
<reference evidence="1" key="1">
    <citation type="journal article" date="2014" name="Genome Biol. Evol.">
        <title>Pangenome evidence for extensive interdomain horizontal transfer affecting lineage core and shell genes in uncultured planktonic thaumarchaeota and euryarchaeota.</title>
        <authorList>
            <person name="Deschamps P."/>
            <person name="Zivanovic Y."/>
            <person name="Moreira D."/>
            <person name="Rodriguez-Valera F."/>
            <person name="Lopez-Garcia P."/>
        </authorList>
    </citation>
    <scope>NUCLEOTIDE SEQUENCE</scope>
</reference>
<gene>
    <name evidence="1" type="primary">scpA</name>
</gene>
<dbReference type="InterPro" id="IPR023093">
    <property type="entry name" value="ScpA-like_C"/>
</dbReference>